<name>A0A2B4SI32_STYPI</name>
<feature type="region of interest" description="Disordered" evidence="1">
    <location>
        <begin position="43"/>
        <end position="83"/>
    </location>
</feature>
<reference evidence="3" key="1">
    <citation type="journal article" date="2017" name="bioRxiv">
        <title>Comparative analysis of the genomes of Stylophora pistillata and Acropora digitifera provides evidence for extensive differences between species of corals.</title>
        <authorList>
            <person name="Voolstra C.R."/>
            <person name="Li Y."/>
            <person name="Liew Y.J."/>
            <person name="Baumgarten S."/>
            <person name="Zoccola D."/>
            <person name="Flot J.-F."/>
            <person name="Tambutte S."/>
            <person name="Allemand D."/>
            <person name="Aranda M."/>
        </authorList>
    </citation>
    <scope>NUCLEOTIDE SEQUENCE [LARGE SCALE GENOMIC DNA]</scope>
</reference>
<dbReference type="PANTHER" id="PTHR31833:SF2">
    <property type="entry name" value="UPF0690 PROTEIN C1ORF52"/>
    <property type="match status" value="1"/>
</dbReference>
<dbReference type="EMBL" id="LSMT01000089">
    <property type="protein sequence ID" value="PFX28142.1"/>
    <property type="molecule type" value="Genomic_DNA"/>
</dbReference>
<comment type="caution">
    <text evidence="2">The sequence shown here is derived from an EMBL/GenBank/DDBJ whole genome shotgun (WGS) entry which is preliminary data.</text>
</comment>
<sequence length="93" mass="11043">MHQQPRQSFLHLQLFKYGKEISDIQKHLVVHEKRSVTTALNILKERGGSAPKKQKTENFRQKEKRKRDEGQTSRGKSYVEEEKRILRQHFAAD</sequence>
<dbReference type="AlphaFoldDB" id="A0A2B4SI32"/>
<evidence type="ECO:0000313" key="2">
    <source>
        <dbReference type="EMBL" id="PFX28142.1"/>
    </source>
</evidence>
<evidence type="ECO:0000256" key="1">
    <source>
        <dbReference type="SAM" id="MobiDB-lite"/>
    </source>
</evidence>
<gene>
    <name evidence="2" type="ORF">AWC38_SpisGene7142</name>
</gene>
<accession>A0A2B4SI32</accession>
<keyword evidence="3" id="KW-1185">Reference proteome</keyword>
<dbReference type="OrthoDB" id="1906229at2759"/>
<dbReference type="Proteomes" id="UP000225706">
    <property type="component" value="Unassembled WGS sequence"/>
</dbReference>
<protein>
    <submittedName>
        <fullName evidence="2">UPF0690 protein C1orf52-like</fullName>
    </submittedName>
</protein>
<evidence type="ECO:0000313" key="3">
    <source>
        <dbReference type="Proteomes" id="UP000225706"/>
    </source>
</evidence>
<organism evidence="2 3">
    <name type="scientific">Stylophora pistillata</name>
    <name type="common">Smooth cauliflower coral</name>
    <dbReference type="NCBI Taxonomy" id="50429"/>
    <lineage>
        <taxon>Eukaryota</taxon>
        <taxon>Metazoa</taxon>
        <taxon>Cnidaria</taxon>
        <taxon>Anthozoa</taxon>
        <taxon>Hexacorallia</taxon>
        <taxon>Scleractinia</taxon>
        <taxon>Astrocoeniina</taxon>
        <taxon>Pocilloporidae</taxon>
        <taxon>Stylophora</taxon>
    </lineage>
</organism>
<dbReference type="PANTHER" id="PTHR31833">
    <property type="entry name" value="UPF0690 PROTEIN C1ORF52"/>
    <property type="match status" value="1"/>
</dbReference>
<feature type="compositionally biased region" description="Basic and acidic residues" evidence="1">
    <location>
        <begin position="54"/>
        <end position="83"/>
    </location>
</feature>
<proteinExistence type="predicted"/>